<gene>
    <name evidence="1" type="ORF">F1189_05245</name>
</gene>
<reference evidence="1 2" key="1">
    <citation type="submission" date="2019-09" db="EMBL/GenBank/DDBJ databases">
        <title>Genome sequence of Rhodovastum atsumiense, a diverse member of the Acetobacteraceae family of non-sulfur purple photosynthetic bacteria.</title>
        <authorList>
            <person name="Meyer T."/>
            <person name="Kyndt J."/>
        </authorList>
    </citation>
    <scope>NUCLEOTIDE SEQUENCE [LARGE SCALE GENOMIC DNA]</scope>
    <source>
        <strain evidence="1 2">DSM 21279</strain>
    </source>
</reference>
<accession>A0A5M6IYP1</accession>
<comment type="caution">
    <text evidence="1">The sequence shown here is derived from an EMBL/GenBank/DDBJ whole genome shotgun (WGS) entry which is preliminary data.</text>
</comment>
<evidence type="ECO:0000313" key="1">
    <source>
        <dbReference type="EMBL" id="KAA5613463.1"/>
    </source>
</evidence>
<protein>
    <submittedName>
        <fullName evidence="1">P22 coat-protein 5 family protein</fullName>
    </submittedName>
</protein>
<dbReference type="RefSeq" id="WP_150039574.1">
    <property type="nucleotide sequence ID" value="NZ_OW485601.1"/>
</dbReference>
<proteinExistence type="predicted"/>
<keyword evidence="2" id="KW-1185">Reference proteome</keyword>
<dbReference type="EMBL" id="VWPK01000006">
    <property type="protein sequence ID" value="KAA5613463.1"/>
    <property type="molecule type" value="Genomic_DNA"/>
</dbReference>
<dbReference type="AlphaFoldDB" id="A0A5M6IYP1"/>
<evidence type="ECO:0000313" key="2">
    <source>
        <dbReference type="Proteomes" id="UP000325255"/>
    </source>
</evidence>
<dbReference type="Proteomes" id="UP000325255">
    <property type="component" value="Unassembled WGS sequence"/>
</dbReference>
<sequence length="384" mass="39804">MANTLTNLIPTIYEALDVVSREMVGFIPAVTRNVSAERAALNQSILVPVTQAQAAADNTPAVMPPNTGDQTIGSVAMTISRSKHVPIRWNGEEQLGLASSGMFRTVLGQQFQQAFRTLVNLIEADLFTAAYQGASRAWGNAGTAPFATASDLSDLAQLRKVLDDNGAPQTDLQLVLGSAAVANLRGRQSLLLKVSEAGSAALLRHGAITELPLEGFELHNSNAIQLVAKGTGSGYVTSGATAPGVGSIALASGTGTVNAGDIVTFAADTVNKYVVNAGIAAPGTIGIGAPGALVTIPTGNAVTVGANYTPNVAFSRSAVQLITRMPARPENGDMAEDVMTVQDPVSGLAFEVSEYRQFRQTSYHVAIAWGVANLKPNHTAILIG</sequence>
<dbReference type="OrthoDB" id="3078155at2"/>
<name>A0A5M6IYP1_9PROT</name>
<organism evidence="1 2">
    <name type="scientific">Rhodovastum atsumiense</name>
    <dbReference type="NCBI Taxonomy" id="504468"/>
    <lineage>
        <taxon>Bacteria</taxon>
        <taxon>Pseudomonadati</taxon>
        <taxon>Pseudomonadota</taxon>
        <taxon>Alphaproteobacteria</taxon>
        <taxon>Acetobacterales</taxon>
        <taxon>Acetobacteraceae</taxon>
        <taxon>Rhodovastum</taxon>
    </lineage>
</organism>